<dbReference type="CDD" id="cd00165">
    <property type="entry name" value="S4"/>
    <property type="match status" value="1"/>
</dbReference>
<comment type="similarity">
    <text evidence="1 6">Belongs to the pseudouridine synthase RluA family.</text>
</comment>
<dbReference type="PANTHER" id="PTHR21600">
    <property type="entry name" value="MITOCHONDRIAL RNA PSEUDOURIDINE SYNTHASE"/>
    <property type="match status" value="1"/>
</dbReference>
<dbReference type="AlphaFoldDB" id="A0A8J3CMM7"/>
<dbReference type="SUPFAM" id="SSF55120">
    <property type="entry name" value="Pseudouridine synthase"/>
    <property type="match status" value="1"/>
</dbReference>
<reference evidence="8" key="2">
    <citation type="submission" date="2020-09" db="EMBL/GenBank/DDBJ databases">
        <authorList>
            <person name="Sun Q."/>
            <person name="Kim S."/>
        </authorList>
    </citation>
    <scope>NUCLEOTIDE SEQUENCE</scope>
    <source>
        <strain evidence="8">KCTC 32501</strain>
    </source>
</reference>
<dbReference type="SMART" id="SM00363">
    <property type="entry name" value="S4"/>
    <property type="match status" value="1"/>
</dbReference>
<dbReference type="Gene3D" id="3.30.2350.10">
    <property type="entry name" value="Pseudouridine synthase"/>
    <property type="match status" value="1"/>
</dbReference>
<dbReference type="Gene3D" id="3.10.290.10">
    <property type="entry name" value="RNA-binding S4 domain"/>
    <property type="match status" value="1"/>
</dbReference>
<evidence type="ECO:0000256" key="6">
    <source>
        <dbReference type="RuleBase" id="RU362028"/>
    </source>
</evidence>
<dbReference type="PANTHER" id="PTHR21600:SF44">
    <property type="entry name" value="RIBOSOMAL LARGE SUBUNIT PSEUDOURIDINE SYNTHASE D"/>
    <property type="match status" value="1"/>
</dbReference>
<sequence>MTEIPFDEIGDDYNAWDEDVGVNALNLDPIEMTVTSAASGMRLDAALAVLLTSYSRSRLQKWLKDGAVRCNGEVEVNARRKVYEHDTLRVEPQPSDEMKAYTAEPMAIDVMYEDSDIIVINKPAGLVVHPGSGNWSGTLLNGLLHAYPEITQVPRAGIVHRLDKDTSGLMVVAKTLLAQTDLVRQLQARTVKRRYIAIVQGEVDADGVIDIGIGRNPQDRLKMAALVGNSGKPARTFYQSMGFWQFQQKPYSIVVCQLESGRTHQIRVHMQHRGFPLIGDPLYGEKKGGRSTVISKMADFERQALHAYQLGLIHPRTGDYMSWQVGLPEDMVNLLSMMGVDVFPLPEPDMVMDAVKDFQG</sequence>
<keyword evidence="2 6" id="KW-0413">Isomerase</keyword>
<dbReference type="InterPro" id="IPR006224">
    <property type="entry name" value="PsdUridine_synth_RluA-like_CS"/>
</dbReference>
<comment type="catalytic activity">
    <reaction evidence="6">
        <text>a uridine in RNA = a pseudouridine in RNA</text>
        <dbReference type="Rhea" id="RHEA:48348"/>
        <dbReference type="Rhea" id="RHEA-COMP:12068"/>
        <dbReference type="Rhea" id="RHEA-COMP:12069"/>
        <dbReference type="ChEBI" id="CHEBI:65314"/>
        <dbReference type="ChEBI" id="CHEBI:65315"/>
    </reaction>
</comment>
<dbReference type="NCBIfam" id="TIGR00005">
    <property type="entry name" value="rluA_subfam"/>
    <property type="match status" value="1"/>
</dbReference>
<feature type="domain" description="RNA-binding S4" evidence="7">
    <location>
        <begin position="41"/>
        <end position="103"/>
    </location>
</feature>
<comment type="catalytic activity">
    <reaction evidence="3">
        <text>uridine(1911/1915/1917) in 23S rRNA = pseudouridine(1911/1915/1917) in 23S rRNA</text>
        <dbReference type="Rhea" id="RHEA:42524"/>
        <dbReference type="Rhea" id="RHEA-COMP:10097"/>
        <dbReference type="Rhea" id="RHEA-COMP:10098"/>
        <dbReference type="ChEBI" id="CHEBI:65314"/>
        <dbReference type="ChEBI" id="CHEBI:65315"/>
        <dbReference type="EC" id="5.4.99.23"/>
    </reaction>
</comment>
<dbReference type="InterPro" id="IPR020103">
    <property type="entry name" value="PsdUridine_synth_cat_dom_sf"/>
</dbReference>
<comment type="function">
    <text evidence="6">Responsible for synthesis of pseudouridine from uracil.</text>
</comment>
<dbReference type="Proteomes" id="UP000614287">
    <property type="component" value="Unassembled WGS sequence"/>
</dbReference>
<keyword evidence="9" id="KW-1185">Reference proteome</keyword>
<dbReference type="RefSeq" id="WP_189491860.1">
    <property type="nucleotide sequence ID" value="NZ_BMZG01000003.1"/>
</dbReference>
<dbReference type="Pfam" id="PF01479">
    <property type="entry name" value="S4"/>
    <property type="match status" value="1"/>
</dbReference>
<accession>A0A8J3CMM7</accession>
<evidence type="ECO:0000256" key="3">
    <source>
        <dbReference type="ARBA" id="ARBA00036882"/>
    </source>
</evidence>
<evidence type="ECO:0000256" key="5">
    <source>
        <dbReference type="PROSITE-ProRule" id="PRU00182"/>
    </source>
</evidence>
<keyword evidence="5" id="KW-0694">RNA-binding</keyword>
<protein>
    <recommendedName>
        <fullName evidence="6">Pseudouridine synthase</fullName>
        <ecNumber evidence="6">5.4.99.-</ecNumber>
    </recommendedName>
</protein>
<dbReference type="GO" id="GO:0000455">
    <property type="term" value="P:enzyme-directed rRNA pseudouridine synthesis"/>
    <property type="evidence" value="ECO:0007669"/>
    <property type="project" value="TreeGrafter"/>
</dbReference>
<evidence type="ECO:0000256" key="1">
    <source>
        <dbReference type="ARBA" id="ARBA00010876"/>
    </source>
</evidence>
<name>A0A8J3CMM7_9BURK</name>
<evidence type="ECO:0000313" key="9">
    <source>
        <dbReference type="Proteomes" id="UP000614287"/>
    </source>
</evidence>
<dbReference type="EC" id="5.4.99.-" evidence="6"/>
<organism evidence="8 9">
    <name type="scientific">Formosimonas limnophila</name>
    <dbReference type="NCBI Taxonomy" id="1384487"/>
    <lineage>
        <taxon>Bacteria</taxon>
        <taxon>Pseudomonadati</taxon>
        <taxon>Pseudomonadota</taxon>
        <taxon>Betaproteobacteria</taxon>
        <taxon>Burkholderiales</taxon>
        <taxon>Burkholderiaceae</taxon>
        <taxon>Formosimonas</taxon>
    </lineage>
</organism>
<feature type="active site" evidence="4">
    <location>
        <position position="163"/>
    </location>
</feature>
<dbReference type="InterPro" id="IPR050188">
    <property type="entry name" value="RluA_PseudoU_synthase"/>
</dbReference>
<dbReference type="PROSITE" id="PS01129">
    <property type="entry name" value="PSI_RLU"/>
    <property type="match status" value="1"/>
</dbReference>
<comment type="caution">
    <text evidence="8">The sequence shown here is derived from an EMBL/GenBank/DDBJ whole genome shotgun (WGS) entry which is preliminary data.</text>
</comment>
<evidence type="ECO:0000313" key="8">
    <source>
        <dbReference type="EMBL" id="GHA69361.1"/>
    </source>
</evidence>
<dbReference type="PROSITE" id="PS50889">
    <property type="entry name" value="S4"/>
    <property type="match status" value="1"/>
</dbReference>
<dbReference type="InterPro" id="IPR006145">
    <property type="entry name" value="PsdUridine_synth_RsuA/RluA"/>
</dbReference>
<dbReference type="InterPro" id="IPR002942">
    <property type="entry name" value="S4_RNA-bd"/>
</dbReference>
<dbReference type="CDD" id="cd02869">
    <property type="entry name" value="PseudoU_synth_RluA_like"/>
    <property type="match status" value="1"/>
</dbReference>
<dbReference type="InterPro" id="IPR006225">
    <property type="entry name" value="PsdUridine_synth_RluC/D"/>
</dbReference>
<reference evidence="8" key="1">
    <citation type="journal article" date="2014" name="Int. J. Syst. Evol. Microbiol.">
        <title>Complete genome sequence of Corynebacterium casei LMG S-19264T (=DSM 44701T), isolated from a smear-ripened cheese.</title>
        <authorList>
            <consortium name="US DOE Joint Genome Institute (JGI-PGF)"/>
            <person name="Walter F."/>
            <person name="Albersmeier A."/>
            <person name="Kalinowski J."/>
            <person name="Ruckert C."/>
        </authorList>
    </citation>
    <scope>NUCLEOTIDE SEQUENCE</scope>
    <source>
        <strain evidence="8">KCTC 32501</strain>
    </source>
</reference>
<dbReference type="Pfam" id="PF00849">
    <property type="entry name" value="PseudoU_synth_2"/>
    <property type="match status" value="1"/>
</dbReference>
<proteinExistence type="inferred from homology"/>
<evidence type="ECO:0000256" key="4">
    <source>
        <dbReference type="PIRSR" id="PIRSR606225-1"/>
    </source>
</evidence>
<dbReference type="GO" id="GO:0003723">
    <property type="term" value="F:RNA binding"/>
    <property type="evidence" value="ECO:0007669"/>
    <property type="project" value="UniProtKB-KW"/>
</dbReference>
<dbReference type="InterPro" id="IPR036986">
    <property type="entry name" value="S4_RNA-bd_sf"/>
</dbReference>
<dbReference type="GO" id="GO:0160140">
    <property type="term" value="F:23S rRNA pseudouridine(1911/1915/1917) synthase activity"/>
    <property type="evidence" value="ECO:0007669"/>
    <property type="project" value="UniProtKB-EC"/>
</dbReference>
<evidence type="ECO:0000259" key="7">
    <source>
        <dbReference type="SMART" id="SM00363"/>
    </source>
</evidence>
<evidence type="ECO:0000256" key="2">
    <source>
        <dbReference type="ARBA" id="ARBA00023235"/>
    </source>
</evidence>
<dbReference type="SUPFAM" id="SSF55174">
    <property type="entry name" value="Alpha-L RNA-binding motif"/>
    <property type="match status" value="1"/>
</dbReference>
<dbReference type="EMBL" id="BMZG01000003">
    <property type="protein sequence ID" value="GHA69361.1"/>
    <property type="molecule type" value="Genomic_DNA"/>
</dbReference>
<gene>
    <name evidence="8" type="primary">rluD</name>
    <name evidence="8" type="ORF">GCM10009007_07760</name>
</gene>